<evidence type="ECO:0000313" key="4">
    <source>
        <dbReference type="Proteomes" id="UP000324897"/>
    </source>
</evidence>
<dbReference type="EMBL" id="RWGY01000031">
    <property type="protein sequence ID" value="TVU14934.1"/>
    <property type="molecule type" value="Genomic_DNA"/>
</dbReference>
<dbReference type="Gramene" id="TVU14934">
    <property type="protein sequence ID" value="TVU14934"/>
    <property type="gene ID" value="EJB05_38431"/>
</dbReference>
<proteinExistence type="inferred from homology"/>
<comment type="similarity">
    <text evidence="1">Belongs to the UDP-glycosyltransferase family.</text>
</comment>
<keyword evidence="4" id="KW-1185">Reference proteome</keyword>
<protein>
    <recommendedName>
        <fullName evidence="2">Glycosyltransferase N-terminal domain-containing protein</fullName>
    </recommendedName>
</protein>
<dbReference type="Proteomes" id="UP000324897">
    <property type="component" value="Unassembled WGS sequence"/>
</dbReference>
<organism evidence="3 4">
    <name type="scientific">Eragrostis curvula</name>
    <name type="common">weeping love grass</name>
    <dbReference type="NCBI Taxonomy" id="38414"/>
    <lineage>
        <taxon>Eukaryota</taxon>
        <taxon>Viridiplantae</taxon>
        <taxon>Streptophyta</taxon>
        <taxon>Embryophyta</taxon>
        <taxon>Tracheophyta</taxon>
        <taxon>Spermatophyta</taxon>
        <taxon>Magnoliopsida</taxon>
        <taxon>Liliopsida</taxon>
        <taxon>Poales</taxon>
        <taxon>Poaceae</taxon>
        <taxon>PACMAD clade</taxon>
        <taxon>Chloridoideae</taxon>
        <taxon>Eragrostideae</taxon>
        <taxon>Eragrostidinae</taxon>
        <taxon>Eragrostis</taxon>
    </lineage>
</organism>
<feature type="domain" description="Glycosyltransferase N-terminal" evidence="2">
    <location>
        <begin position="3"/>
        <end position="222"/>
    </location>
</feature>
<dbReference type="Gene3D" id="3.40.50.2000">
    <property type="entry name" value="Glycogen Phosphorylase B"/>
    <property type="match status" value="1"/>
</dbReference>
<gene>
    <name evidence="3" type="ORF">EJB05_38431</name>
</gene>
<sequence length="266" mass="28671">MAPVTVVVVPFPAQGHLNQLLHLSLQLASRGLPVHYAAPGPHVRQARARVHGWGDDALRCIHFHELAISAYASPPPDPAAASPFPSHLMPLWEAFIADAPAQLAGLLEGLSAAHRRVVVVYDRMNGFAADEAARLPNGEAFGLHCLAASTLAGKMDAGLRLMRGRGLAFRALDGYASKEFKEYVKRALPHKEISPGAGILINTCRALEGEFIDKVIEEAMVSEEGMAVRQRAKVLGEAVRASPSDGGLSRKDLDDFIAYIYIGRED</sequence>
<name>A0A5J9TU94_9POAL</name>
<dbReference type="PANTHER" id="PTHR48044">
    <property type="entry name" value="GLYCOSYLTRANSFERASE"/>
    <property type="match status" value="1"/>
</dbReference>
<comment type="caution">
    <text evidence="3">The sequence shown here is derived from an EMBL/GenBank/DDBJ whole genome shotgun (WGS) entry which is preliminary data.</text>
</comment>
<evidence type="ECO:0000259" key="2">
    <source>
        <dbReference type="Pfam" id="PF26168"/>
    </source>
</evidence>
<evidence type="ECO:0000256" key="1">
    <source>
        <dbReference type="ARBA" id="ARBA00009995"/>
    </source>
</evidence>
<dbReference type="GO" id="GO:1901135">
    <property type="term" value="P:carbohydrate derivative metabolic process"/>
    <property type="evidence" value="ECO:0007669"/>
    <property type="project" value="UniProtKB-ARBA"/>
</dbReference>
<accession>A0A5J9TU94</accession>
<dbReference type="InterPro" id="IPR058980">
    <property type="entry name" value="Glyco_transf_N"/>
</dbReference>
<reference evidence="3 4" key="1">
    <citation type="journal article" date="2019" name="Sci. Rep.">
        <title>A high-quality genome of Eragrostis curvula grass provides insights into Poaceae evolution and supports new strategies to enhance forage quality.</title>
        <authorList>
            <person name="Carballo J."/>
            <person name="Santos B.A.C.M."/>
            <person name="Zappacosta D."/>
            <person name="Garbus I."/>
            <person name="Selva J.P."/>
            <person name="Gallo C.A."/>
            <person name="Diaz A."/>
            <person name="Albertini E."/>
            <person name="Caccamo M."/>
            <person name="Echenique V."/>
        </authorList>
    </citation>
    <scope>NUCLEOTIDE SEQUENCE [LARGE SCALE GENOMIC DNA]</scope>
    <source>
        <strain evidence="4">cv. Victoria</strain>
        <tissue evidence="3">Leaf</tissue>
    </source>
</reference>
<dbReference type="Pfam" id="PF26168">
    <property type="entry name" value="Glyco_transf_N"/>
    <property type="match status" value="1"/>
</dbReference>
<evidence type="ECO:0000313" key="3">
    <source>
        <dbReference type="EMBL" id="TVU14934.1"/>
    </source>
</evidence>
<dbReference type="OrthoDB" id="5835829at2759"/>
<dbReference type="PANTHER" id="PTHR48044:SF22">
    <property type="entry name" value="GLYCOSYLTRANSFERASE"/>
    <property type="match status" value="1"/>
</dbReference>
<feature type="non-terminal residue" evidence="3">
    <location>
        <position position="1"/>
    </location>
</feature>
<dbReference type="SUPFAM" id="SSF53756">
    <property type="entry name" value="UDP-Glycosyltransferase/glycogen phosphorylase"/>
    <property type="match status" value="2"/>
</dbReference>
<dbReference type="GO" id="GO:0008194">
    <property type="term" value="F:UDP-glycosyltransferase activity"/>
    <property type="evidence" value="ECO:0007669"/>
    <property type="project" value="UniProtKB-ARBA"/>
</dbReference>
<dbReference type="AlphaFoldDB" id="A0A5J9TU94"/>